<keyword evidence="4" id="KW-1185">Reference proteome</keyword>
<feature type="region of interest" description="Disordered" evidence="1">
    <location>
        <begin position="292"/>
        <end position="411"/>
    </location>
</feature>
<feature type="compositionally biased region" description="Gly residues" evidence="1">
    <location>
        <begin position="360"/>
        <end position="379"/>
    </location>
</feature>
<feature type="compositionally biased region" description="Basic and acidic residues" evidence="1">
    <location>
        <begin position="305"/>
        <end position="315"/>
    </location>
</feature>
<dbReference type="EMBL" id="BNCD01000006">
    <property type="protein sequence ID" value="GHH77775.1"/>
    <property type="molecule type" value="Genomic_DNA"/>
</dbReference>
<sequence>MADESCVFPEDAGEPPPTPGRWLDRDAAERLLSGASLDALLGNGAGHDPRTAAEMARLAQVLDALRALAADGAGAAPNPTAQAAPAGPSAAPSGEAAALAAFRQARDAAARPEATAAGAGIPRIPQPRTGDGYTPGEPVAVEIGSVRLAGGPGTAVPAGGDATRADRLRWRPLRFGLVATLAGCMLGGAAVVAGLVPSPLSDTGRPGPAVSVSGEDTPEGPAPAVRGSGSAPSAPDGAPGTGTGRPPSGGTGGGPDGDTSGTSHGKDTKRHGETAENWWAKMINACQDYRGGKELDDTSEQQLEDAAKGSERVARFCDSLLDDQGAGGDRPDGSQDGAGDNHETSGNAGAGGDGKDGQEHGPGSGGGPESGGENTGNHGGAASPSASGTAPAPSETSSPTVGVTFSEPVTQ</sequence>
<feature type="transmembrane region" description="Helical" evidence="2">
    <location>
        <begin position="173"/>
        <end position="196"/>
    </location>
</feature>
<keyword evidence="2" id="KW-0472">Membrane</keyword>
<feature type="compositionally biased region" description="Gly residues" evidence="1">
    <location>
        <begin position="239"/>
        <end position="256"/>
    </location>
</feature>
<reference evidence="3" key="2">
    <citation type="submission" date="2020-09" db="EMBL/GenBank/DDBJ databases">
        <authorList>
            <person name="Sun Q."/>
            <person name="Ohkuma M."/>
        </authorList>
    </citation>
    <scope>NUCLEOTIDE SEQUENCE</scope>
    <source>
        <strain evidence="3">JCM 5069</strain>
    </source>
</reference>
<feature type="compositionally biased region" description="Low complexity" evidence="1">
    <location>
        <begin position="226"/>
        <end position="238"/>
    </location>
</feature>
<gene>
    <name evidence="3" type="ORF">GCM10018793_26680</name>
</gene>
<evidence type="ECO:0000256" key="2">
    <source>
        <dbReference type="SAM" id="Phobius"/>
    </source>
</evidence>
<feature type="region of interest" description="Disordered" evidence="1">
    <location>
        <begin position="200"/>
        <end position="276"/>
    </location>
</feature>
<evidence type="ECO:0008006" key="5">
    <source>
        <dbReference type="Google" id="ProtNLM"/>
    </source>
</evidence>
<keyword evidence="2" id="KW-0812">Transmembrane</keyword>
<keyword evidence="2" id="KW-1133">Transmembrane helix</keyword>
<accession>A0A919G5P2</accession>
<dbReference type="AlphaFoldDB" id="A0A919G5P2"/>
<name>A0A919G5P2_9ACTN</name>
<evidence type="ECO:0000313" key="3">
    <source>
        <dbReference type="EMBL" id="GHH77775.1"/>
    </source>
</evidence>
<proteinExistence type="predicted"/>
<organism evidence="3 4">
    <name type="scientific">Streptomyces sulfonofaciens</name>
    <dbReference type="NCBI Taxonomy" id="68272"/>
    <lineage>
        <taxon>Bacteria</taxon>
        <taxon>Bacillati</taxon>
        <taxon>Actinomycetota</taxon>
        <taxon>Actinomycetes</taxon>
        <taxon>Kitasatosporales</taxon>
        <taxon>Streptomycetaceae</taxon>
        <taxon>Streptomyces</taxon>
    </lineage>
</organism>
<evidence type="ECO:0000256" key="1">
    <source>
        <dbReference type="SAM" id="MobiDB-lite"/>
    </source>
</evidence>
<feature type="compositionally biased region" description="Basic and acidic residues" evidence="1">
    <location>
        <begin position="264"/>
        <end position="274"/>
    </location>
</feature>
<protein>
    <recommendedName>
        <fullName evidence="5">Extensin</fullName>
    </recommendedName>
</protein>
<feature type="compositionally biased region" description="Low complexity" evidence="1">
    <location>
        <begin position="380"/>
        <end position="400"/>
    </location>
</feature>
<evidence type="ECO:0000313" key="4">
    <source>
        <dbReference type="Proteomes" id="UP000603708"/>
    </source>
</evidence>
<comment type="caution">
    <text evidence="3">The sequence shown here is derived from an EMBL/GenBank/DDBJ whole genome shotgun (WGS) entry which is preliminary data.</text>
</comment>
<feature type="compositionally biased region" description="Polar residues" evidence="1">
    <location>
        <begin position="401"/>
        <end position="411"/>
    </location>
</feature>
<feature type="region of interest" description="Disordered" evidence="1">
    <location>
        <begin position="1"/>
        <end position="23"/>
    </location>
</feature>
<reference evidence="3" key="1">
    <citation type="journal article" date="2014" name="Int. J. Syst. Evol. Microbiol.">
        <title>Complete genome sequence of Corynebacterium casei LMG S-19264T (=DSM 44701T), isolated from a smear-ripened cheese.</title>
        <authorList>
            <consortium name="US DOE Joint Genome Institute (JGI-PGF)"/>
            <person name="Walter F."/>
            <person name="Albersmeier A."/>
            <person name="Kalinowski J."/>
            <person name="Ruckert C."/>
        </authorList>
    </citation>
    <scope>NUCLEOTIDE SEQUENCE</scope>
    <source>
        <strain evidence="3">JCM 5069</strain>
    </source>
</reference>
<dbReference type="Proteomes" id="UP000603708">
    <property type="component" value="Unassembled WGS sequence"/>
</dbReference>
<feature type="compositionally biased region" description="Basic and acidic residues" evidence="1">
    <location>
        <begin position="329"/>
        <end position="343"/>
    </location>
</feature>